<sequence>MPDLDLPRSVVLALWLGAGASRTTTTAAALRGVQVDDEPHELVDTATGERRPLADALAQWAAADLDVVALLPAPGDAAGVPAPVSRAALTAHEVVLIRTDSTAHALVPEVAAFGSALEPGHLVTWHLTAVPDWLLPVQALGSLEDADRGLRRGLVDVTDALVRLDVAHWDDEHAAQVVALRDAALPTWRLPDRLDAHRGRVLASAARLCAIVDLAARDDGGAVNLWQADQRSAALRDVDRLARRALAAATLAGPRAQPSTLR</sequence>
<evidence type="ECO:0000313" key="2">
    <source>
        <dbReference type="Proteomes" id="UP000321386"/>
    </source>
</evidence>
<dbReference type="AlphaFoldDB" id="A0A510UVM6"/>
<keyword evidence="2" id="KW-1185">Reference proteome</keyword>
<evidence type="ECO:0000313" key="1">
    <source>
        <dbReference type="EMBL" id="GEK18629.1"/>
    </source>
</evidence>
<gene>
    <name evidence="1" type="ORF">CPE01_23620</name>
</gene>
<name>A0A510UVM6_9CELL</name>
<dbReference type="Proteomes" id="UP000321386">
    <property type="component" value="Unassembled WGS sequence"/>
</dbReference>
<dbReference type="EMBL" id="BJUA01000011">
    <property type="protein sequence ID" value="GEK18629.1"/>
    <property type="molecule type" value="Genomic_DNA"/>
</dbReference>
<dbReference type="RefSeq" id="WP_146806974.1">
    <property type="nucleotide sequence ID" value="NZ_BJUA01000011.1"/>
</dbReference>
<dbReference type="OrthoDB" id="5144372at2"/>
<proteinExistence type="predicted"/>
<reference evidence="1 2" key="1">
    <citation type="submission" date="2019-07" db="EMBL/GenBank/DDBJ databases">
        <title>Whole genome shotgun sequence of Cellulomonas persica NBRC 101101.</title>
        <authorList>
            <person name="Hosoyama A."/>
            <person name="Uohara A."/>
            <person name="Ohji S."/>
            <person name="Ichikawa N."/>
        </authorList>
    </citation>
    <scope>NUCLEOTIDE SEQUENCE [LARGE SCALE GENOMIC DNA]</scope>
    <source>
        <strain evidence="1 2">NBRC 101101</strain>
    </source>
</reference>
<comment type="caution">
    <text evidence="1">The sequence shown here is derived from an EMBL/GenBank/DDBJ whole genome shotgun (WGS) entry which is preliminary data.</text>
</comment>
<organism evidence="1 2">
    <name type="scientific">Cellulomonas persica</name>
    <dbReference type="NCBI Taxonomy" id="76861"/>
    <lineage>
        <taxon>Bacteria</taxon>
        <taxon>Bacillati</taxon>
        <taxon>Actinomycetota</taxon>
        <taxon>Actinomycetes</taxon>
        <taxon>Micrococcales</taxon>
        <taxon>Cellulomonadaceae</taxon>
        <taxon>Cellulomonas</taxon>
    </lineage>
</organism>
<protein>
    <submittedName>
        <fullName evidence="1">Uncharacterized protein</fullName>
    </submittedName>
</protein>
<accession>A0A510UVM6</accession>